<protein>
    <submittedName>
        <fullName evidence="1">Transposase</fullName>
    </submittedName>
</protein>
<organism evidence="1 2">
    <name type="scientific">Erythrobacter fulvus</name>
    <dbReference type="NCBI Taxonomy" id="2987523"/>
    <lineage>
        <taxon>Bacteria</taxon>
        <taxon>Pseudomonadati</taxon>
        <taxon>Pseudomonadota</taxon>
        <taxon>Alphaproteobacteria</taxon>
        <taxon>Sphingomonadales</taxon>
        <taxon>Erythrobacteraceae</taxon>
        <taxon>Erythrobacter/Porphyrobacter group</taxon>
        <taxon>Erythrobacter</taxon>
    </lineage>
</organism>
<accession>A0ABT5JSF1</accession>
<sequence length="301" mass="32831">MPLVIDNPSSESCSLPECVEALADLGFNADDPASTRAAADWLRRLANNHDFLGDLLVDRLAGRGGQEIASGYGPQAIILSRPADNRANSAFLRAAIWPSSQDHVFRTSGAASFVYGAPHDHNFDFLTVGYCGPGYASDYYEYDYDAVAGYPGEEVGLRFVERSTLSPGKLMLYRRHVDVHRQLPPTSLSVSINVMRVDPAQGWFDQYGFELEAGTVTRCLNPLANEALLRVAVASGADSARDFAEWVGATHPSDRMRLASFAARADMLDDPAEADALWRMGELSGSRLVLEVAQRQRAMLA</sequence>
<evidence type="ECO:0000313" key="1">
    <source>
        <dbReference type="EMBL" id="MDC8755068.1"/>
    </source>
</evidence>
<comment type="caution">
    <text evidence="1">The sequence shown here is derived from an EMBL/GenBank/DDBJ whole genome shotgun (WGS) entry which is preliminary data.</text>
</comment>
<proteinExistence type="predicted"/>
<dbReference type="Proteomes" id="UP001216558">
    <property type="component" value="Unassembled WGS sequence"/>
</dbReference>
<gene>
    <name evidence="1" type="ORF">OIK40_10500</name>
</gene>
<reference evidence="1 2" key="1">
    <citation type="submission" date="2022-10" db="EMBL/GenBank/DDBJ databases">
        <title>Erythrobacter sp. sf7 Genome sequencing.</title>
        <authorList>
            <person name="Park S."/>
        </authorList>
    </citation>
    <scope>NUCLEOTIDE SEQUENCE [LARGE SCALE GENOMIC DNA]</scope>
    <source>
        <strain evidence="2">sf7</strain>
    </source>
</reference>
<evidence type="ECO:0000313" key="2">
    <source>
        <dbReference type="Proteomes" id="UP001216558"/>
    </source>
</evidence>
<dbReference type="EMBL" id="JAQQXQ010000007">
    <property type="protein sequence ID" value="MDC8755068.1"/>
    <property type="molecule type" value="Genomic_DNA"/>
</dbReference>
<name>A0ABT5JSF1_9SPHN</name>
<keyword evidence="2" id="KW-1185">Reference proteome</keyword>
<dbReference type="RefSeq" id="WP_273678277.1">
    <property type="nucleotide sequence ID" value="NZ_JAQQXQ010000007.1"/>
</dbReference>